<evidence type="ECO:0000313" key="4">
    <source>
        <dbReference type="Proteomes" id="UP000503483"/>
    </source>
</evidence>
<accession>A0A6M8EIN0</accession>
<evidence type="ECO:0000259" key="2">
    <source>
        <dbReference type="Pfam" id="PF00990"/>
    </source>
</evidence>
<organism evidence="3 4">
    <name type="scientific">Arcobacter acticola</name>
    <dbReference type="NCBI Taxonomy" id="1849015"/>
    <lineage>
        <taxon>Bacteria</taxon>
        <taxon>Pseudomonadati</taxon>
        <taxon>Campylobacterota</taxon>
        <taxon>Epsilonproteobacteria</taxon>
        <taxon>Campylobacterales</taxon>
        <taxon>Arcobacteraceae</taxon>
        <taxon>Arcobacter</taxon>
    </lineage>
</organism>
<dbReference type="SUPFAM" id="SSF55073">
    <property type="entry name" value="Nucleotide cyclase"/>
    <property type="match status" value="1"/>
</dbReference>
<evidence type="ECO:0000256" key="1">
    <source>
        <dbReference type="SAM" id="Coils"/>
    </source>
</evidence>
<proteinExistence type="predicted"/>
<dbReference type="KEGG" id="paco:AACT_2045"/>
<reference evidence="3 4" key="1">
    <citation type="submission" date="2019-08" db="EMBL/GenBank/DDBJ databases">
        <title>Complete genome sequence of Arcobacter acticola.</title>
        <authorList>
            <person name="Miller W."/>
        </authorList>
    </citation>
    <scope>NUCLEOTIDE SEQUENCE [LARGE SCALE GENOMIC DNA]</scope>
    <source>
        <strain evidence="3 4">KCTC 52212</strain>
    </source>
</reference>
<protein>
    <recommendedName>
        <fullName evidence="2">GGDEF domain-containing protein</fullName>
    </recommendedName>
</protein>
<dbReference type="Pfam" id="PF00990">
    <property type="entry name" value="GGDEF"/>
    <property type="match status" value="1"/>
</dbReference>
<dbReference type="Proteomes" id="UP000503483">
    <property type="component" value="Chromosome"/>
</dbReference>
<name>A0A6M8EIN0_9BACT</name>
<keyword evidence="4" id="KW-1185">Reference proteome</keyword>
<evidence type="ECO:0000313" key="3">
    <source>
        <dbReference type="EMBL" id="QKE29176.1"/>
    </source>
</evidence>
<dbReference type="EMBL" id="CP042652">
    <property type="protein sequence ID" value="QKE29176.1"/>
    <property type="molecule type" value="Genomic_DNA"/>
</dbReference>
<gene>
    <name evidence="3" type="ORF">AACT_2045</name>
</gene>
<dbReference type="Gene3D" id="3.30.70.270">
    <property type="match status" value="1"/>
</dbReference>
<keyword evidence="1" id="KW-0175">Coiled coil</keyword>
<dbReference type="RefSeq" id="WP_172126734.1">
    <property type="nucleotide sequence ID" value="NZ_CP042652.1"/>
</dbReference>
<dbReference type="AlphaFoldDB" id="A0A6M8EIN0"/>
<sequence length="266" mass="31450">MNHKLEQITNLTINSLLNNKIILPSSYFEKFNHYAKEIEINLDDIDFTKEINSLILQDFNKIEEYMKTIISSTIKLQDNAKDASKAILDKDTESLDNVCEKMINLEEEIRNLTNQLFIDDITGIYNRKWIYSKLLDENANFKEDGICILLDVIDYDYIKKEYGELLANNLLAFAVNFINEKLKDEKYNFQIAKYLENKFFIFIFDETRQEILNKIKNLEQILLKTTLKSNSGLLIKAKYDFKLNLFKKNQNSKNIFEILLAYKKEE</sequence>
<dbReference type="InterPro" id="IPR043128">
    <property type="entry name" value="Rev_trsase/Diguanyl_cyclase"/>
</dbReference>
<dbReference type="InterPro" id="IPR000160">
    <property type="entry name" value="GGDEF_dom"/>
</dbReference>
<feature type="coiled-coil region" evidence="1">
    <location>
        <begin position="88"/>
        <end position="115"/>
    </location>
</feature>
<dbReference type="InterPro" id="IPR029787">
    <property type="entry name" value="Nucleotide_cyclase"/>
</dbReference>
<feature type="domain" description="GGDEF" evidence="2">
    <location>
        <begin position="118"/>
        <end position="224"/>
    </location>
</feature>